<dbReference type="RefSeq" id="XP_001487381.1">
    <property type="nucleotide sequence ID" value="XM_001487331.1"/>
</dbReference>
<evidence type="ECO:0000313" key="3">
    <source>
        <dbReference type="Proteomes" id="UP000001997"/>
    </source>
</evidence>
<dbReference type="OMA" id="CDLMWQF"/>
<dbReference type="GeneID" id="5129053"/>
<dbReference type="OrthoDB" id="5299849at2759"/>
<sequence length="166" mass="19034">MQFFTSKTILYARVVFLFTICYFAAVNPGYLLGSHFLLLLGQAMELPMILPVIETDGDSVFYGIISLLFGLQAVGDLIPLLAENVDYFETIVPTRLTIFFFLAAYAYISKSLTFGNNAVFVYSFFEVWFNFLIFNNLRDEKFYRLKHFVEKHGDQIQPSADVIVES</sequence>
<evidence type="ECO:0008006" key="4">
    <source>
        <dbReference type="Google" id="ProtNLM"/>
    </source>
</evidence>
<proteinExistence type="predicted"/>
<dbReference type="InterPro" id="IPR018815">
    <property type="entry name" value="Incr_loss_mito_DNA_1"/>
</dbReference>
<dbReference type="FunCoup" id="A5DBV3">
    <property type="interactions" value="33"/>
</dbReference>
<dbReference type="Pfam" id="PF10311">
    <property type="entry name" value="Ilm1"/>
    <property type="match status" value="1"/>
</dbReference>
<dbReference type="PANTHER" id="PTHR28029">
    <property type="entry name" value="PROTEIN ILM1"/>
    <property type="match status" value="1"/>
</dbReference>
<feature type="transmembrane region" description="Helical" evidence="1">
    <location>
        <begin position="90"/>
        <end position="108"/>
    </location>
</feature>
<organism evidence="2 3">
    <name type="scientific">Meyerozyma guilliermondii (strain ATCC 6260 / CBS 566 / DSM 6381 / JCM 1539 / NBRC 10279 / NRRL Y-324)</name>
    <name type="common">Yeast</name>
    <name type="synonym">Candida guilliermondii</name>
    <dbReference type="NCBI Taxonomy" id="294746"/>
    <lineage>
        <taxon>Eukaryota</taxon>
        <taxon>Fungi</taxon>
        <taxon>Dikarya</taxon>
        <taxon>Ascomycota</taxon>
        <taxon>Saccharomycotina</taxon>
        <taxon>Pichiomycetes</taxon>
        <taxon>Debaryomycetaceae</taxon>
        <taxon>Meyerozyma</taxon>
    </lineage>
</organism>
<reference evidence="2 3" key="1">
    <citation type="journal article" date="2009" name="Nature">
        <title>Evolution of pathogenicity and sexual reproduction in eight Candida genomes.</title>
        <authorList>
            <person name="Butler G."/>
            <person name="Rasmussen M.D."/>
            <person name="Lin M.F."/>
            <person name="Santos M.A."/>
            <person name="Sakthikumar S."/>
            <person name="Munro C.A."/>
            <person name="Rheinbay E."/>
            <person name="Grabherr M."/>
            <person name="Forche A."/>
            <person name="Reedy J.L."/>
            <person name="Agrafioti I."/>
            <person name="Arnaud M.B."/>
            <person name="Bates S."/>
            <person name="Brown A.J."/>
            <person name="Brunke S."/>
            <person name="Costanzo M.C."/>
            <person name="Fitzpatrick D.A."/>
            <person name="de Groot P.W."/>
            <person name="Harris D."/>
            <person name="Hoyer L.L."/>
            <person name="Hube B."/>
            <person name="Klis F.M."/>
            <person name="Kodira C."/>
            <person name="Lennard N."/>
            <person name="Logue M.E."/>
            <person name="Martin R."/>
            <person name="Neiman A.M."/>
            <person name="Nikolaou E."/>
            <person name="Quail M.A."/>
            <person name="Quinn J."/>
            <person name="Santos M.C."/>
            <person name="Schmitzberger F.F."/>
            <person name="Sherlock G."/>
            <person name="Shah P."/>
            <person name="Silverstein K.A."/>
            <person name="Skrzypek M.S."/>
            <person name="Soll D."/>
            <person name="Staggs R."/>
            <person name="Stansfield I."/>
            <person name="Stumpf M.P."/>
            <person name="Sudbery P.E."/>
            <person name="Srikantha T."/>
            <person name="Zeng Q."/>
            <person name="Berman J."/>
            <person name="Berriman M."/>
            <person name="Heitman J."/>
            <person name="Gow N.A."/>
            <person name="Lorenz M.C."/>
            <person name="Birren B.W."/>
            <person name="Kellis M."/>
            <person name="Cuomo C.A."/>
        </authorList>
    </citation>
    <scope>NUCLEOTIDE SEQUENCE [LARGE SCALE GENOMIC DNA]</scope>
    <source>
        <strain evidence="3">ATCC 6260 / CBS 566 / DSM 6381 / JCM 1539 / NBRC 10279 / NRRL Y-324</strain>
    </source>
</reference>
<keyword evidence="1" id="KW-0812">Transmembrane</keyword>
<dbReference type="VEuPathDB" id="FungiDB:PGUG_00758"/>
<feature type="transmembrane region" description="Helical" evidence="1">
    <location>
        <begin position="120"/>
        <end position="137"/>
    </location>
</feature>
<dbReference type="Proteomes" id="UP000001997">
    <property type="component" value="Unassembled WGS sequence"/>
</dbReference>
<dbReference type="HOGENOM" id="CLU_117796_1_0_1"/>
<dbReference type="KEGG" id="pgu:PGUG_00758"/>
<protein>
    <recommendedName>
        <fullName evidence="4">Protein ILM1</fullName>
    </recommendedName>
</protein>
<dbReference type="AlphaFoldDB" id="A5DBV3"/>
<name>A5DBV3_PICGU</name>
<keyword evidence="1" id="KW-0472">Membrane</keyword>
<keyword evidence="3" id="KW-1185">Reference proteome</keyword>
<dbReference type="InParanoid" id="A5DBV3"/>
<dbReference type="EMBL" id="CH408155">
    <property type="protein sequence ID" value="EDK36660.1"/>
    <property type="molecule type" value="Genomic_DNA"/>
</dbReference>
<feature type="transmembrane region" description="Helical" evidence="1">
    <location>
        <begin position="12"/>
        <end position="40"/>
    </location>
</feature>
<gene>
    <name evidence="2" type="ORF">PGUG_00758</name>
</gene>
<evidence type="ECO:0000256" key="1">
    <source>
        <dbReference type="SAM" id="Phobius"/>
    </source>
</evidence>
<keyword evidence="1" id="KW-1133">Transmembrane helix</keyword>
<dbReference type="PANTHER" id="PTHR28029:SF1">
    <property type="entry name" value="PROTEIN ILM1"/>
    <property type="match status" value="1"/>
</dbReference>
<accession>A5DBV3</accession>
<evidence type="ECO:0000313" key="2">
    <source>
        <dbReference type="EMBL" id="EDK36660.1"/>
    </source>
</evidence>
<dbReference type="eggNOG" id="ENOG502RZTE">
    <property type="taxonomic scope" value="Eukaryota"/>
</dbReference>
<feature type="transmembrane region" description="Helical" evidence="1">
    <location>
        <begin position="60"/>
        <end position="78"/>
    </location>
</feature>